<dbReference type="InterPro" id="IPR050678">
    <property type="entry name" value="DNA_Partitioning_ATPase"/>
</dbReference>
<sequence>MKIIAVMNQKGGVGKTMTSAAIAYILGEEMKNRVLIADADQQGNVSMLYGVYDPEGLGMPELLEAHQAAGGAYSTKELIQQTTYSNIQIIPANGYLMRTNAELLLVEREDQILRFSAAMNEVRTKYDYCIVDCGLLLDMTVMNVLAAADLVIVPAKIGGFEIGAINNMVEQLETFRDFNEDIRMKVLLTMKQKNKTTLQVESWMRDKESYECFETAVRRSVVAEKSTMERAPLPAFSRNCAATKDYRAVCQELIKEL</sequence>
<gene>
    <name evidence="2" type="ORF">LG34_13255</name>
</gene>
<reference evidence="2 3" key="1">
    <citation type="submission" date="2014-09" db="EMBL/GenBank/DDBJ databases">
        <title>Butyrate-producing bacteria isolated from human gut.</title>
        <authorList>
            <person name="Zhang Q."/>
            <person name="Zhao L."/>
        </authorList>
    </citation>
    <scope>NUCLEOTIDE SEQUENCE [LARGE SCALE GENOMIC DNA]</scope>
    <source>
        <strain evidence="2 3">21</strain>
    </source>
</reference>
<dbReference type="InterPro" id="IPR027417">
    <property type="entry name" value="P-loop_NTPase"/>
</dbReference>
<comment type="caution">
    <text evidence="2">The sequence shown here is derived from an EMBL/GenBank/DDBJ whole genome shotgun (WGS) entry which is preliminary data.</text>
</comment>
<dbReference type="AlphaFoldDB" id="A0A2V1JNX7"/>
<dbReference type="PIRSF" id="PIRSF009320">
    <property type="entry name" value="Nuc_binding_HP_1000"/>
    <property type="match status" value="1"/>
</dbReference>
<organism evidence="2 3">
    <name type="scientific">Eubacterium ramulus</name>
    <dbReference type="NCBI Taxonomy" id="39490"/>
    <lineage>
        <taxon>Bacteria</taxon>
        <taxon>Bacillati</taxon>
        <taxon>Bacillota</taxon>
        <taxon>Clostridia</taxon>
        <taxon>Eubacteriales</taxon>
        <taxon>Eubacteriaceae</taxon>
        <taxon>Eubacterium</taxon>
    </lineage>
</organism>
<dbReference type="EMBL" id="JRFU01000146">
    <property type="protein sequence ID" value="PWE85846.1"/>
    <property type="molecule type" value="Genomic_DNA"/>
</dbReference>
<name>A0A2V1JNX7_EUBRA</name>
<dbReference type="Pfam" id="PF13614">
    <property type="entry name" value="AAA_31"/>
    <property type="match status" value="1"/>
</dbReference>
<proteinExistence type="predicted"/>
<dbReference type="SUPFAM" id="SSF52540">
    <property type="entry name" value="P-loop containing nucleoside triphosphate hydrolases"/>
    <property type="match status" value="1"/>
</dbReference>
<dbReference type="Gene3D" id="3.40.50.300">
    <property type="entry name" value="P-loop containing nucleotide triphosphate hydrolases"/>
    <property type="match status" value="1"/>
</dbReference>
<dbReference type="CDD" id="cd02042">
    <property type="entry name" value="ParAB_family"/>
    <property type="match status" value="1"/>
</dbReference>
<keyword evidence="3" id="KW-1185">Reference proteome</keyword>
<dbReference type="OrthoDB" id="9791162at2"/>
<evidence type="ECO:0000259" key="1">
    <source>
        <dbReference type="Pfam" id="PF13614"/>
    </source>
</evidence>
<accession>A0A2V1JNX7</accession>
<evidence type="ECO:0000313" key="2">
    <source>
        <dbReference type="EMBL" id="PWE85846.1"/>
    </source>
</evidence>
<dbReference type="Proteomes" id="UP000245288">
    <property type="component" value="Unassembled WGS sequence"/>
</dbReference>
<dbReference type="InterPro" id="IPR025669">
    <property type="entry name" value="AAA_dom"/>
</dbReference>
<dbReference type="RefSeq" id="WP_109216396.1">
    <property type="nucleotide sequence ID" value="NZ_JRFU01000146.1"/>
</dbReference>
<dbReference type="PANTHER" id="PTHR13696:SF52">
    <property type="entry name" value="PARA FAMILY PROTEIN CT_582"/>
    <property type="match status" value="1"/>
</dbReference>
<evidence type="ECO:0000313" key="3">
    <source>
        <dbReference type="Proteomes" id="UP000245288"/>
    </source>
</evidence>
<protein>
    <recommendedName>
        <fullName evidence="1">AAA domain-containing protein</fullName>
    </recommendedName>
</protein>
<feature type="domain" description="AAA" evidence="1">
    <location>
        <begin position="1"/>
        <end position="183"/>
    </location>
</feature>
<dbReference type="PANTHER" id="PTHR13696">
    <property type="entry name" value="P-LOOP CONTAINING NUCLEOSIDE TRIPHOSPHATE HYDROLASE"/>
    <property type="match status" value="1"/>
</dbReference>